<sequence length="475" mass="53639">MPKPKSAPKAFAYTDGIDLPPCDDEEDEIVTEEEDQQNNVSSIQQQRPLYNMTAVYGDRASDQYHKYKEDVGLMAKMGLNAYRLSISWSRLIPNIQPHVTLHHSDLPQALEDEYGGWLSRRVVKDFKAYADVCFREFGNRVKHWITMNEANMFAQAGYDLGIAPPQRCTPSSFFNCANGNSSTEPYIAAHHLLLAHASAAALYRKNYQEKQNGLIGINIFTYGISPLTNSTEDLSATQRAEDFNTGWFLSPIMLGEYPETMKKNIGSRLPSFTKTESNLVKGSIDFLGINYYYTCYAKNNPTGLVTIYGHILADMAFDLIGIFDDHQIETPFRPWGLQNLLELLKNSYSNIPVYIYENGQKTLRGSSLDDWARVKFLSGYIKSTLDALRDGSNVRGYFVWSFVDLLELLSGYKAGYGLLYVDQSDPDLNRYPKLSATWYSQFLHGKSVDPNITTELDNNTPMLSLHNASLSSLPL</sequence>
<protein>
    <submittedName>
        <fullName evidence="3">Beta-glucosidase 11-like</fullName>
    </submittedName>
</protein>
<keyword evidence="4" id="KW-1185">Reference proteome</keyword>
<dbReference type="EMBL" id="JAAIUW010000008">
    <property type="protein sequence ID" value="KAF7819204.1"/>
    <property type="molecule type" value="Genomic_DNA"/>
</dbReference>
<dbReference type="AlphaFoldDB" id="A0A834TD67"/>
<dbReference type="PANTHER" id="PTHR10353:SF208">
    <property type="entry name" value="GLYCOSIDE HYDROLASE FAMILY 1 PROTEIN"/>
    <property type="match status" value="1"/>
</dbReference>
<comment type="caution">
    <text evidence="3">The sequence shown here is derived from an EMBL/GenBank/DDBJ whole genome shotgun (WGS) entry which is preliminary data.</text>
</comment>
<comment type="similarity">
    <text evidence="1 2">Belongs to the glycosyl hydrolase 1 family.</text>
</comment>
<dbReference type="PANTHER" id="PTHR10353">
    <property type="entry name" value="GLYCOSYL HYDROLASE"/>
    <property type="match status" value="1"/>
</dbReference>
<dbReference type="SUPFAM" id="SSF51445">
    <property type="entry name" value="(Trans)glycosidases"/>
    <property type="match status" value="1"/>
</dbReference>
<dbReference type="Gene3D" id="3.20.20.80">
    <property type="entry name" value="Glycosidases"/>
    <property type="match status" value="1"/>
</dbReference>
<gene>
    <name evidence="3" type="ORF">G2W53_024659</name>
</gene>
<reference evidence="3" key="1">
    <citation type="submission" date="2020-09" db="EMBL/GenBank/DDBJ databases">
        <title>Genome-Enabled Discovery of Anthraquinone Biosynthesis in Senna tora.</title>
        <authorList>
            <person name="Kang S.-H."/>
            <person name="Pandey R.P."/>
            <person name="Lee C.-M."/>
            <person name="Sim J.-S."/>
            <person name="Jeong J.-T."/>
            <person name="Choi B.-S."/>
            <person name="Jung M."/>
            <person name="Ginzburg D."/>
            <person name="Zhao K."/>
            <person name="Won S.Y."/>
            <person name="Oh T.-J."/>
            <person name="Yu Y."/>
            <person name="Kim N.-H."/>
            <person name="Lee O.R."/>
            <person name="Lee T.-H."/>
            <person name="Bashyal P."/>
            <person name="Kim T.-S."/>
            <person name="Lee W.-H."/>
            <person name="Kawkins C."/>
            <person name="Kim C.-K."/>
            <person name="Kim J.S."/>
            <person name="Ahn B.O."/>
            <person name="Rhee S.Y."/>
            <person name="Sohng J.K."/>
        </authorList>
    </citation>
    <scope>NUCLEOTIDE SEQUENCE</scope>
    <source>
        <tissue evidence="3">Leaf</tissue>
    </source>
</reference>
<evidence type="ECO:0000256" key="1">
    <source>
        <dbReference type="ARBA" id="ARBA00010838"/>
    </source>
</evidence>
<name>A0A834TD67_9FABA</name>
<evidence type="ECO:0000256" key="2">
    <source>
        <dbReference type="RuleBase" id="RU003690"/>
    </source>
</evidence>
<dbReference type="PRINTS" id="PR00131">
    <property type="entry name" value="GLHYDRLASE1"/>
</dbReference>
<dbReference type="GO" id="GO:0005975">
    <property type="term" value="P:carbohydrate metabolic process"/>
    <property type="evidence" value="ECO:0007669"/>
    <property type="project" value="InterPro"/>
</dbReference>
<dbReference type="OrthoDB" id="65569at2759"/>
<evidence type="ECO:0000313" key="4">
    <source>
        <dbReference type="Proteomes" id="UP000634136"/>
    </source>
</evidence>
<dbReference type="Proteomes" id="UP000634136">
    <property type="component" value="Unassembled WGS sequence"/>
</dbReference>
<dbReference type="InterPro" id="IPR017853">
    <property type="entry name" value="GH"/>
</dbReference>
<dbReference type="Pfam" id="PF00232">
    <property type="entry name" value="Glyco_hydro_1"/>
    <property type="match status" value="1"/>
</dbReference>
<organism evidence="3 4">
    <name type="scientific">Senna tora</name>
    <dbReference type="NCBI Taxonomy" id="362788"/>
    <lineage>
        <taxon>Eukaryota</taxon>
        <taxon>Viridiplantae</taxon>
        <taxon>Streptophyta</taxon>
        <taxon>Embryophyta</taxon>
        <taxon>Tracheophyta</taxon>
        <taxon>Spermatophyta</taxon>
        <taxon>Magnoliopsida</taxon>
        <taxon>eudicotyledons</taxon>
        <taxon>Gunneridae</taxon>
        <taxon>Pentapetalae</taxon>
        <taxon>rosids</taxon>
        <taxon>fabids</taxon>
        <taxon>Fabales</taxon>
        <taxon>Fabaceae</taxon>
        <taxon>Caesalpinioideae</taxon>
        <taxon>Cassia clade</taxon>
        <taxon>Senna</taxon>
    </lineage>
</organism>
<dbReference type="GO" id="GO:0008422">
    <property type="term" value="F:beta-glucosidase activity"/>
    <property type="evidence" value="ECO:0007669"/>
    <property type="project" value="TreeGrafter"/>
</dbReference>
<accession>A0A834TD67</accession>
<dbReference type="InterPro" id="IPR001360">
    <property type="entry name" value="Glyco_hydro_1"/>
</dbReference>
<proteinExistence type="inferred from homology"/>
<evidence type="ECO:0000313" key="3">
    <source>
        <dbReference type="EMBL" id="KAF7819204.1"/>
    </source>
</evidence>